<keyword evidence="2" id="KW-1185">Reference proteome</keyword>
<protein>
    <submittedName>
        <fullName evidence="1">Uncharacterized protein</fullName>
    </submittedName>
</protein>
<evidence type="ECO:0000313" key="2">
    <source>
        <dbReference type="Proteomes" id="UP000440820"/>
    </source>
</evidence>
<name>A0ABX6G2M8_9BACI</name>
<dbReference type="EMBL" id="CP047044">
    <property type="protein sequence ID" value="QHA15994.1"/>
    <property type="molecule type" value="Genomic_DNA"/>
</dbReference>
<reference evidence="1 2" key="1">
    <citation type="submission" date="2019-12" db="EMBL/GenBank/DDBJ databases">
        <title>Bacillus toyonensis BV-17 genome.</title>
        <authorList>
            <person name="Chen J."/>
        </authorList>
    </citation>
    <scope>NUCLEOTIDE SEQUENCE [LARGE SCALE GENOMIC DNA]</scope>
    <source>
        <strain evidence="1 2">BV-17</strain>
    </source>
</reference>
<sequence length="122" mass="14019">MENLSSKLTWNEIVEVMAKDEKVVEKILKDEKLRMKLAEKHSARIEVLNRTKQILLLSKESVLTIQQVADLYNTEVQTVSRCAGIRDAMFSRRDILELGMFLSNNEIAKEVRTQLLNTEAKG</sequence>
<gene>
    <name evidence="1" type="ORF">GPA05_02840</name>
</gene>
<accession>A0ABX6G2M8</accession>
<proteinExistence type="predicted"/>
<organism evidence="1 2">
    <name type="scientific">Bacillus toyonensis</name>
    <dbReference type="NCBI Taxonomy" id="155322"/>
    <lineage>
        <taxon>Bacteria</taxon>
        <taxon>Bacillati</taxon>
        <taxon>Bacillota</taxon>
        <taxon>Bacilli</taxon>
        <taxon>Bacillales</taxon>
        <taxon>Bacillaceae</taxon>
        <taxon>Bacillus</taxon>
        <taxon>Bacillus cereus group</taxon>
    </lineage>
</organism>
<evidence type="ECO:0000313" key="1">
    <source>
        <dbReference type="EMBL" id="QHA15994.1"/>
    </source>
</evidence>
<dbReference type="RefSeq" id="WP_327914790.1">
    <property type="nucleotide sequence ID" value="NZ_JARMKU010000004.1"/>
</dbReference>
<dbReference type="Proteomes" id="UP000440820">
    <property type="component" value="Chromosome"/>
</dbReference>